<evidence type="ECO:0000256" key="1">
    <source>
        <dbReference type="SAM" id="MobiDB-lite"/>
    </source>
</evidence>
<comment type="caution">
    <text evidence="2">The sequence shown here is derived from an EMBL/GenBank/DDBJ whole genome shotgun (WGS) entry which is preliminary data.</text>
</comment>
<feature type="region of interest" description="Disordered" evidence="1">
    <location>
        <begin position="137"/>
        <end position="166"/>
    </location>
</feature>
<protein>
    <submittedName>
        <fullName evidence="2">Uncharacterized protein</fullName>
    </submittedName>
</protein>
<dbReference type="EMBL" id="BGZK01001810">
    <property type="protein sequence ID" value="GBP86692.1"/>
    <property type="molecule type" value="Genomic_DNA"/>
</dbReference>
<keyword evidence="3" id="KW-1185">Reference proteome</keyword>
<dbReference type="AlphaFoldDB" id="A0A4C1ZH09"/>
<sequence length="166" mass="18430">MKGRRRGGRRRQQPAGRLPSPFGIGLNALRARADAQQVSGFSRSRCAPTMDVGQRCDRVLIAFYVETQFVATQYALLGRYLPASFAAVVVSVGGEGFLWELAETGRRRRGGDVINNRGVVRTRLALACFVRADRDLRHDTSRAPPPQPLAPHPRPFHIRVTRPTLS</sequence>
<feature type="compositionally biased region" description="Pro residues" evidence="1">
    <location>
        <begin position="143"/>
        <end position="153"/>
    </location>
</feature>
<gene>
    <name evidence="2" type="ORF">EVAR_80485_1</name>
</gene>
<feature type="region of interest" description="Disordered" evidence="1">
    <location>
        <begin position="1"/>
        <end position="21"/>
    </location>
</feature>
<feature type="compositionally biased region" description="Basic residues" evidence="1">
    <location>
        <begin position="1"/>
        <end position="12"/>
    </location>
</feature>
<organism evidence="2 3">
    <name type="scientific">Eumeta variegata</name>
    <name type="common">Bagworm moth</name>
    <name type="synonym">Eumeta japonica</name>
    <dbReference type="NCBI Taxonomy" id="151549"/>
    <lineage>
        <taxon>Eukaryota</taxon>
        <taxon>Metazoa</taxon>
        <taxon>Ecdysozoa</taxon>
        <taxon>Arthropoda</taxon>
        <taxon>Hexapoda</taxon>
        <taxon>Insecta</taxon>
        <taxon>Pterygota</taxon>
        <taxon>Neoptera</taxon>
        <taxon>Endopterygota</taxon>
        <taxon>Lepidoptera</taxon>
        <taxon>Glossata</taxon>
        <taxon>Ditrysia</taxon>
        <taxon>Tineoidea</taxon>
        <taxon>Psychidae</taxon>
        <taxon>Oiketicinae</taxon>
        <taxon>Eumeta</taxon>
    </lineage>
</organism>
<accession>A0A4C1ZH09</accession>
<evidence type="ECO:0000313" key="3">
    <source>
        <dbReference type="Proteomes" id="UP000299102"/>
    </source>
</evidence>
<evidence type="ECO:0000313" key="2">
    <source>
        <dbReference type="EMBL" id="GBP86692.1"/>
    </source>
</evidence>
<reference evidence="2 3" key="1">
    <citation type="journal article" date="2019" name="Commun. Biol.">
        <title>The bagworm genome reveals a unique fibroin gene that provides high tensile strength.</title>
        <authorList>
            <person name="Kono N."/>
            <person name="Nakamura H."/>
            <person name="Ohtoshi R."/>
            <person name="Tomita M."/>
            <person name="Numata K."/>
            <person name="Arakawa K."/>
        </authorList>
    </citation>
    <scope>NUCLEOTIDE SEQUENCE [LARGE SCALE GENOMIC DNA]</scope>
</reference>
<proteinExistence type="predicted"/>
<dbReference type="Proteomes" id="UP000299102">
    <property type="component" value="Unassembled WGS sequence"/>
</dbReference>
<name>A0A4C1ZH09_EUMVA</name>